<dbReference type="AlphaFoldDB" id="A0A2A2H8S6"/>
<proteinExistence type="predicted"/>
<evidence type="ECO:0000256" key="1">
    <source>
        <dbReference type="SAM" id="MobiDB-lite"/>
    </source>
</evidence>
<feature type="domain" description="Hemerythrin-like" evidence="2">
    <location>
        <begin position="6"/>
        <end position="115"/>
    </location>
</feature>
<dbReference type="OrthoDB" id="375119at2157"/>
<dbReference type="Gene3D" id="1.20.120.520">
    <property type="entry name" value="nmb1532 protein domain like"/>
    <property type="match status" value="1"/>
</dbReference>
<comment type="caution">
    <text evidence="3">The sequence shown here is derived from an EMBL/GenBank/DDBJ whole genome shotgun (WGS) entry which is preliminary data.</text>
</comment>
<protein>
    <recommendedName>
        <fullName evidence="2">Hemerythrin-like domain-containing protein</fullName>
    </recommendedName>
</protein>
<dbReference type="EMBL" id="LMVM01000002">
    <property type="protein sequence ID" value="PAV05670.1"/>
    <property type="molecule type" value="Genomic_DNA"/>
</dbReference>
<evidence type="ECO:0000313" key="3">
    <source>
        <dbReference type="EMBL" id="PAV05670.1"/>
    </source>
</evidence>
<sequence length="140" mass="16726">MTHQKLYEMLEHDHEEVKEMFKEAIENEDPSKYKEIKKELEVHMKGEEDFYYPKAKKADEDLVEHGIEEHEEAKGLIKELDRLGKNDGQFMPKLKELKDSVEHHVDEEEHKLFPKSKDTLSDNEEKKIAEKIEEEKSKMM</sequence>
<dbReference type="Pfam" id="PF01814">
    <property type="entry name" value="Hemerythrin"/>
    <property type="match status" value="1"/>
</dbReference>
<dbReference type="InterPro" id="IPR012312">
    <property type="entry name" value="Hemerythrin-like"/>
</dbReference>
<reference evidence="3 4" key="1">
    <citation type="journal article" date="2017" name="BMC Genomics">
        <title>Genomic analysis of methanogenic archaea reveals a shift towards energy conservation.</title>
        <authorList>
            <person name="Gilmore S.P."/>
            <person name="Henske J.K."/>
            <person name="Sexton J.A."/>
            <person name="Solomon K.V."/>
            <person name="Seppala S."/>
            <person name="Yoo J.I."/>
            <person name="Huyett L.M."/>
            <person name="Pressman A."/>
            <person name="Cogan J.Z."/>
            <person name="Kivenson V."/>
            <person name="Peng X."/>
            <person name="Tan Y."/>
            <person name="Valentine D.L."/>
            <person name="O'Malley M.A."/>
        </authorList>
    </citation>
    <scope>NUCLEOTIDE SEQUENCE [LARGE SCALE GENOMIC DNA]</scope>
    <source>
        <strain evidence="3 4">M.o.H.</strain>
    </source>
</reference>
<name>A0A2A2H8S6_METBR</name>
<gene>
    <name evidence="3" type="ORF">ASJ80_08015</name>
</gene>
<accession>A0A2A2H8S6</accession>
<keyword evidence="4" id="KW-1185">Reference proteome</keyword>
<feature type="region of interest" description="Disordered" evidence="1">
    <location>
        <begin position="101"/>
        <end position="140"/>
    </location>
</feature>
<dbReference type="PANTHER" id="PTHR35585:SF1">
    <property type="entry name" value="HHE DOMAIN PROTEIN (AFU_ORTHOLOGUE AFUA_4G00730)"/>
    <property type="match status" value="1"/>
</dbReference>
<evidence type="ECO:0000313" key="4">
    <source>
        <dbReference type="Proteomes" id="UP000217784"/>
    </source>
</evidence>
<dbReference type="PANTHER" id="PTHR35585">
    <property type="entry name" value="HHE DOMAIN PROTEIN (AFU_ORTHOLOGUE AFUA_4G00730)"/>
    <property type="match status" value="1"/>
</dbReference>
<evidence type="ECO:0000259" key="2">
    <source>
        <dbReference type="Pfam" id="PF01814"/>
    </source>
</evidence>
<organism evidence="3 4">
    <name type="scientific">Methanobacterium bryantii</name>
    <dbReference type="NCBI Taxonomy" id="2161"/>
    <lineage>
        <taxon>Archaea</taxon>
        <taxon>Methanobacteriati</taxon>
        <taxon>Methanobacteriota</taxon>
        <taxon>Methanomada group</taxon>
        <taxon>Methanobacteria</taxon>
        <taxon>Methanobacteriales</taxon>
        <taxon>Methanobacteriaceae</taxon>
        <taxon>Methanobacterium</taxon>
    </lineage>
</organism>
<dbReference type="RefSeq" id="WP_069584063.1">
    <property type="nucleotide sequence ID" value="NZ_LMVM01000002.1"/>
</dbReference>
<dbReference type="Proteomes" id="UP000217784">
    <property type="component" value="Unassembled WGS sequence"/>
</dbReference>